<gene>
    <name evidence="2" type="ORF">AVEN_50311_1</name>
</gene>
<comment type="caution">
    <text evidence="2">The sequence shown here is derived from an EMBL/GenBank/DDBJ whole genome shotgun (WGS) entry which is preliminary data.</text>
</comment>
<evidence type="ECO:0000313" key="2">
    <source>
        <dbReference type="EMBL" id="GBM19185.1"/>
    </source>
</evidence>
<feature type="region of interest" description="Disordered" evidence="1">
    <location>
        <begin position="74"/>
        <end position="96"/>
    </location>
</feature>
<dbReference type="EMBL" id="BGPR01243860">
    <property type="protein sequence ID" value="GBM19185.1"/>
    <property type="molecule type" value="Genomic_DNA"/>
</dbReference>
<evidence type="ECO:0000256" key="1">
    <source>
        <dbReference type="SAM" id="MobiDB-lite"/>
    </source>
</evidence>
<protein>
    <submittedName>
        <fullName evidence="2">Uncharacterized protein</fullName>
    </submittedName>
</protein>
<dbReference type="Proteomes" id="UP000499080">
    <property type="component" value="Unassembled WGS sequence"/>
</dbReference>
<evidence type="ECO:0000313" key="3">
    <source>
        <dbReference type="Proteomes" id="UP000499080"/>
    </source>
</evidence>
<reference evidence="2 3" key="1">
    <citation type="journal article" date="2019" name="Sci. Rep.">
        <title>Orb-weaving spider Araneus ventricosus genome elucidates the spidroin gene catalogue.</title>
        <authorList>
            <person name="Kono N."/>
            <person name="Nakamura H."/>
            <person name="Ohtoshi R."/>
            <person name="Moran D.A.P."/>
            <person name="Shinohara A."/>
            <person name="Yoshida Y."/>
            <person name="Fujiwara M."/>
            <person name="Mori M."/>
            <person name="Tomita M."/>
            <person name="Arakawa K."/>
        </authorList>
    </citation>
    <scope>NUCLEOTIDE SEQUENCE [LARGE SCALE GENOMIC DNA]</scope>
</reference>
<sequence length="96" mass="11178">MPKRGRGKHDWRNPREAVVNGKLGSFAPNGSFFEYEEEYQPPHLRRYTQRHKNQSLDNVCPGDIPNDWTFVDYKGRKFGPQSQPSRTSNTDHRSSS</sequence>
<accession>A0A4Y2DUB2</accession>
<keyword evidence="3" id="KW-1185">Reference proteome</keyword>
<proteinExistence type="predicted"/>
<organism evidence="2 3">
    <name type="scientific">Araneus ventricosus</name>
    <name type="common">Orbweaver spider</name>
    <name type="synonym">Epeira ventricosa</name>
    <dbReference type="NCBI Taxonomy" id="182803"/>
    <lineage>
        <taxon>Eukaryota</taxon>
        <taxon>Metazoa</taxon>
        <taxon>Ecdysozoa</taxon>
        <taxon>Arthropoda</taxon>
        <taxon>Chelicerata</taxon>
        <taxon>Arachnida</taxon>
        <taxon>Araneae</taxon>
        <taxon>Araneomorphae</taxon>
        <taxon>Entelegynae</taxon>
        <taxon>Araneoidea</taxon>
        <taxon>Araneidae</taxon>
        <taxon>Araneus</taxon>
    </lineage>
</organism>
<feature type="non-terminal residue" evidence="2">
    <location>
        <position position="96"/>
    </location>
</feature>
<dbReference type="AlphaFoldDB" id="A0A4Y2DUB2"/>
<name>A0A4Y2DUB2_ARAVE</name>